<dbReference type="PROSITE" id="PS50929">
    <property type="entry name" value="ABC_TM1F"/>
    <property type="match status" value="1"/>
</dbReference>
<evidence type="ECO:0000256" key="10">
    <source>
        <dbReference type="ARBA" id="ARBA00023455"/>
    </source>
</evidence>
<name>A0A087D7A6_9BIFI</name>
<dbReference type="Gene3D" id="1.20.1560.10">
    <property type="entry name" value="ABC transporter type 1, transmembrane domain"/>
    <property type="match status" value="1"/>
</dbReference>
<dbReference type="GO" id="GO:0005886">
    <property type="term" value="C:plasma membrane"/>
    <property type="evidence" value="ECO:0007669"/>
    <property type="project" value="UniProtKB-SubCell"/>
</dbReference>
<dbReference type="GO" id="GO:0005524">
    <property type="term" value="F:ATP binding"/>
    <property type="evidence" value="ECO:0007669"/>
    <property type="project" value="UniProtKB-KW"/>
</dbReference>
<dbReference type="InterPro" id="IPR003593">
    <property type="entry name" value="AAA+_ATPase"/>
</dbReference>
<dbReference type="InterPro" id="IPR039421">
    <property type="entry name" value="Type_1_exporter"/>
</dbReference>
<feature type="domain" description="ABC transporter" evidence="13">
    <location>
        <begin position="364"/>
        <end position="599"/>
    </location>
</feature>
<dbReference type="InterPro" id="IPR027417">
    <property type="entry name" value="P-loop_NTPase"/>
</dbReference>
<dbReference type="InterPro" id="IPR003439">
    <property type="entry name" value="ABC_transporter-like_ATP-bd"/>
</dbReference>
<dbReference type="eggNOG" id="COG1132">
    <property type="taxonomic scope" value="Bacteria"/>
</dbReference>
<dbReference type="SMART" id="SM00382">
    <property type="entry name" value="AAA"/>
    <property type="match status" value="1"/>
</dbReference>
<feature type="transmembrane region" description="Helical" evidence="12">
    <location>
        <begin position="305"/>
        <end position="324"/>
    </location>
</feature>
<dbReference type="Pfam" id="PF00005">
    <property type="entry name" value="ABC_tran"/>
    <property type="match status" value="1"/>
</dbReference>
<dbReference type="AlphaFoldDB" id="A0A087D7A6"/>
<dbReference type="GeneID" id="85165295"/>
<keyword evidence="7" id="KW-0067">ATP-binding</keyword>
<evidence type="ECO:0000256" key="4">
    <source>
        <dbReference type="ARBA" id="ARBA00022519"/>
    </source>
</evidence>
<dbReference type="InterPro" id="IPR011527">
    <property type="entry name" value="ABC1_TM_dom"/>
</dbReference>
<feature type="region of interest" description="Disordered" evidence="11">
    <location>
        <begin position="611"/>
        <end position="637"/>
    </location>
</feature>
<evidence type="ECO:0000256" key="8">
    <source>
        <dbReference type="ARBA" id="ARBA00022989"/>
    </source>
</evidence>
<proteinExistence type="inferred from homology"/>
<dbReference type="EMBL" id="JGZO01000023">
    <property type="protein sequence ID" value="KFI91406.1"/>
    <property type="molecule type" value="Genomic_DNA"/>
</dbReference>
<feature type="transmembrane region" description="Helical" evidence="12">
    <location>
        <begin position="37"/>
        <end position="63"/>
    </location>
</feature>
<dbReference type="PROSITE" id="PS50893">
    <property type="entry name" value="ABC_TRANSPORTER_2"/>
    <property type="match status" value="1"/>
</dbReference>
<feature type="transmembrane region" description="Helical" evidence="12">
    <location>
        <begin position="83"/>
        <end position="109"/>
    </location>
</feature>
<protein>
    <submittedName>
        <fullName evidence="15">ABC-type multidrug transport system, ATPase and permease component</fullName>
        <ecNumber evidence="15">3.6.3.42</ecNumber>
    </submittedName>
</protein>
<dbReference type="STRING" id="158787.BSCA_2098"/>
<evidence type="ECO:0000256" key="2">
    <source>
        <dbReference type="ARBA" id="ARBA00022448"/>
    </source>
</evidence>
<evidence type="ECO:0000259" key="13">
    <source>
        <dbReference type="PROSITE" id="PS50893"/>
    </source>
</evidence>
<evidence type="ECO:0000256" key="3">
    <source>
        <dbReference type="ARBA" id="ARBA00022475"/>
    </source>
</evidence>
<dbReference type="GO" id="GO:0015421">
    <property type="term" value="F:ABC-type oligopeptide transporter activity"/>
    <property type="evidence" value="ECO:0007669"/>
    <property type="project" value="TreeGrafter"/>
</dbReference>
<dbReference type="PANTHER" id="PTHR43394:SF1">
    <property type="entry name" value="ATP-BINDING CASSETTE SUB-FAMILY B MEMBER 10, MITOCHONDRIAL"/>
    <property type="match status" value="1"/>
</dbReference>
<dbReference type="SUPFAM" id="SSF90123">
    <property type="entry name" value="ABC transporter transmembrane region"/>
    <property type="match status" value="1"/>
</dbReference>
<keyword evidence="16" id="KW-1185">Reference proteome</keyword>
<dbReference type="InterPro" id="IPR017871">
    <property type="entry name" value="ABC_transporter-like_CS"/>
</dbReference>
<keyword evidence="9 12" id="KW-0472">Membrane</keyword>
<keyword evidence="8 12" id="KW-1133">Transmembrane helix</keyword>
<feature type="transmembrane region" description="Helical" evidence="12">
    <location>
        <begin position="185"/>
        <end position="211"/>
    </location>
</feature>
<accession>A0A087D7A6</accession>
<dbReference type="PANTHER" id="PTHR43394">
    <property type="entry name" value="ATP-DEPENDENT PERMEASE MDL1, MITOCHONDRIAL"/>
    <property type="match status" value="1"/>
</dbReference>
<evidence type="ECO:0000256" key="7">
    <source>
        <dbReference type="ARBA" id="ARBA00022840"/>
    </source>
</evidence>
<evidence type="ECO:0000256" key="9">
    <source>
        <dbReference type="ARBA" id="ARBA00023136"/>
    </source>
</evidence>
<feature type="domain" description="ABC transmembrane type-1" evidence="14">
    <location>
        <begin position="40"/>
        <end position="285"/>
    </location>
</feature>
<reference evidence="15 16" key="1">
    <citation type="submission" date="2014-03" db="EMBL/GenBank/DDBJ databases">
        <title>Genomics of Bifidobacteria.</title>
        <authorList>
            <person name="Ventura M."/>
            <person name="Milani C."/>
            <person name="Lugli G.A."/>
        </authorList>
    </citation>
    <scope>NUCLEOTIDE SEQUENCE [LARGE SCALE GENOMIC DNA]</scope>
    <source>
        <strain evidence="15 16">LMG 21589</strain>
    </source>
</reference>
<dbReference type="EC" id="3.6.3.42" evidence="15"/>
<evidence type="ECO:0000256" key="11">
    <source>
        <dbReference type="SAM" id="MobiDB-lite"/>
    </source>
</evidence>
<dbReference type="OrthoDB" id="9806127at2"/>
<comment type="caution">
    <text evidence="15">The sequence shown here is derived from an EMBL/GenBank/DDBJ whole genome shotgun (WGS) entry which is preliminary data.</text>
</comment>
<keyword evidence="15" id="KW-0378">Hydrolase</keyword>
<feature type="transmembrane region" description="Helical" evidence="12">
    <location>
        <begin position="271"/>
        <end position="293"/>
    </location>
</feature>
<feature type="compositionally biased region" description="Low complexity" evidence="11">
    <location>
        <begin position="611"/>
        <end position="622"/>
    </location>
</feature>
<keyword evidence="6" id="KW-0547">Nucleotide-binding</keyword>
<dbReference type="Gene3D" id="3.40.50.300">
    <property type="entry name" value="P-loop containing nucleotide triphosphate hydrolases"/>
    <property type="match status" value="1"/>
</dbReference>
<evidence type="ECO:0000313" key="15">
    <source>
        <dbReference type="EMBL" id="KFI91406.1"/>
    </source>
</evidence>
<dbReference type="RefSeq" id="WP_046726087.1">
    <property type="nucleotide sequence ID" value="NZ_CAUPKV010000006.1"/>
</dbReference>
<feature type="transmembrane region" description="Helical" evidence="12">
    <location>
        <begin position="162"/>
        <end position="179"/>
    </location>
</feature>
<dbReference type="Pfam" id="PF00664">
    <property type="entry name" value="ABC_membrane"/>
    <property type="match status" value="1"/>
</dbReference>
<evidence type="ECO:0000256" key="12">
    <source>
        <dbReference type="SAM" id="Phobius"/>
    </source>
</evidence>
<comment type="similarity">
    <text evidence="10">Belongs to the ABC transporter superfamily. Siderophore-Fe(3+) uptake transporter (SIUT) (TC 3.A.1.21) family.</text>
</comment>
<dbReference type="Proteomes" id="UP000029033">
    <property type="component" value="Unassembled WGS sequence"/>
</dbReference>
<organism evidence="15 16">
    <name type="scientific">Bifidobacterium scardovii</name>
    <dbReference type="NCBI Taxonomy" id="158787"/>
    <lineage>
        <taxon>Bacteria</taxon>
        <taxon>Bacillati</taxon>
        <taxon>Actinomycetota</taxon>
        <taxon>Actinomycetes</taxon>
        <taxon>Bifidobacteriales</taxon>
        <taxon>Bifidobacteriaceae</taxon>
        <taxon>Bifidobacterium</taxon>
    </lineage>
</organism>
<evidence type="ECO:0000256" key="1">
    <source>
        <dbReference type="ARBA" id="ARBA00004429"/>
    </source>
</evidence>
<dbReference type="InterPro" id="IPR036640">
    <property type="entry name" value="ABC1_TM_sf"/>
</dbReference>
<dbReference type="FunFam" id="3.40.50.300:FF:000221">
    <property type="entry name" value="Multidrug ABC transporter ATP-binding protein"/>
    <property type="match status" value="1"/>
</dbReference>
<evidence type="ECO:0000256" key="5">
    <source>
        <dbReference type="ARBA" id="ARBA00022692"/>
    </source>
</evidence>
<keyword evidence="4" id="KW-0997">Cell inner membrane</keyword>
<dbReference type="SUPFAM" id="SSF52540">
    <property type="entry name" value="P-loop containing nucleoside triphosphate hydrolases"/>
    <property type="match status" value="1"/>
</dbReference>
<sequence>MTDTGPAAEQSAANKKSKTKQRSSIAQLLDYAGPYKALTIFGCVLSAVHAVLDMLVLICIWFVVRDLLAVAPDWSRAVNIGRYAWWAMGFAAAALVIYFFALACTHLSAFRTTSNIRKACMRHVMSLPLGWFDSHPSGETRRIIDGSVEETHAVMAHRLPDLAGAITTPVAFIIVSFVFDWRTGIACIIPTILSAVLMGIMMGTGAGANFMGRYQKALDTMNKSAVEYVRGIPVVKTFQQTVYSFRVFNQTINEYRQMAFRYSKFCQPAQVAQLVAINGTFALLVPLSIIIASNTGDFRGFLADFLFYCLFSTITVPMMTKVMYSAQSFMEADDAMRRLNGILSAKPLPQPDAAHACEPQDNSVEFRDVTFAYEGAEQPALNHLSFTVPQGSTVALVGPSGSGKTTAASLVPRFWDPQSGSVLIGGADVRAIPESELMKHVAFVFQNDHLFAESLMDNIRHARPEATREEVLAAAHAAQCDDIIAKFPDGLDTMIGTGGVYLSGGEAQRIALARAICKDAPIIVLDEATAFADPDNEVRIQKAFEHLAQGRTVLMIAHRLTTVRDADSIIVLDHGQVAQQGTHDQLVAAGGLYARMWRDYETSVTWTVAASDGANDGANDNADATDADDENSKEAQR</sequence>
<keyword evidence="2" id="KW-0813">Transport</keyword>
<gene>
    <name evidence="15" type="ORF">BSCA_2098</name>
</gene>
<evidence type="ECO:0000313" key="16">
    <source>
        <dbReference type="Proteomes" id="UP000029033"/>
    </source>
</evidence>
<dbReference type="GO" id="GO:0016887">
    <property type="term" value="F:ATP hydrolysis activity"/>
    <property type="evidence" value="ECO:0007669"/>
    <property type="project" value="InterPro"/>
</dbReference>
<comment type="subcellular location">
    <subcellularLocation>
        <location evidence="1">Cell inner membrane</location>
        <topology evidence="1">Multi-pass membrane protein</topology>
    </subcellularLocation>
</comment>
<evidence type="ECO:0000259" key="14">
    <source>
        <dbReference type="PROSITE" id="PS50929"/>
    </source>
</evidence>
<evidence type="ECO:0000256" key="6">
    <source>
        <dbReference type="ARBA" id="ARBA00022741"/>
    </source>
</evidence>
<keyword evidence="3" id="KW-1003">Cell membrane</keyword>
<keyword evidence="5 12" id="KW-0812">Transmembrane</keyword>
<dbReference type="PROSITE" id="PS00211">
    <property type="entry name" value="ABC_TRANSPORTER_1"/>
    <property type="match status" value="1"/>
</dbReference>